<dbReference type="RefSeq" id="WP_245996171.1">
    <property type="nucleotide sequence ID" value="NZ_QTTN01000036.1"/>
</dbReference>
<comment type="caution">
    <text evidence="1">The sequence shown here is derived from an EMBL/GenBank/DDBJ whole genome shotgun (WGS) entry which is preliminary data.</text>
</comment>
<organism evidence="1 2">
    <name type="scientific">Paenibacillus taihuensis</name>
    <dbReference type="NCBI Taxonomy" id="1156355"/>
    <lineage>
        <taxon>Bacteria</taxon>
        <taxon>Bacillati</taxon>
        <taxon>Bacillota</taxon>
        <taxon>Bacilli</taxon>
        <taxon>Bacillales</taxon>
        <taxon>Paenibacillaceae</taxon>
        <taxon>Paenibacillus</taxon>
    </lineage>
</organism>
<accession>A0A3D9R4J3</accession>
<evidence type="ECO:0000313" key="2">
    <source>
        <dbReference type="Proteomes" id="UP000256304"/>
    </source>
</evidence>
<name>A0A3D9R4J3_9BACL</name>
<dbReference type="Proteomes" id="UP000256304">
    <property type="component" value="Unassembled WGS sequence"/>
</dbReference>
<evidence type="ECO:0000313" key="1">
    <source>
        <dbReference type="EMBL" id="REE68757.1"/>
    </source>
</evidence>
<proteinExistence type="predicted"/>
<gene>
    <name evidence="1" type="ORF">A8990_13623</name>
</gene>
<reference evidence="1 2" key="1">
    <citation type="submission" date="2018-08" db="EMBL/GenBank/DDBJ databases">
        <title>Genomic Encyclopedia of Type Strains, Phase III (KMG-III): the genomes of soil and plant-associated and newly described type strains.</title>
        <authorList>
            <person name="Whitman W."/>
        </authorList>
    </citation>
    <scope>NUCLEOTIDE SEQUENCE [LARGE SCALE GENOMIC DNA]</scope>
    <source>
        <strain evidence="1 2">CGMCC 1.10966</strain>
    </source>
</reference>
<dbReference type="EMBL" id="QTTN01000036">
    <property type="protein sequence ID" value="REE68757.1"/>
    <property type="molecule type" value="Genomic_DNA"/>
</dbReference>
<protein>
    <submittedName>
        <fullName evidence="1">Uncharacterized protein</fullName>
    </submittedName>
</protein>
<keyword evidence="2" id="KW-1185">Reference proteome</keyword>
<dbReference type="Gene3D" id="2.60.120.620">
    <property type="entry name" value="q2cbj1_9rhob like domain"/>
    <property type="match status" value="1"/>
</dbReference>
<sequence>MEQQANEVPDLASTYELTNDQISDYRRNGHVMIRHAATAEEIAVYEPIFTHWVKELNYHDKPIEERDTYGKAFIQIGGLWLQVSKSNSL</sequence>
<dbReference type="AlphaFoldDB" id="A0A3D9R4J3"/>
<dbReference type="SUPFAM" id="SSF51197">
    <property type="entry name" value="Clavaminate synthase-like"/>
    <property type="match status" value="1"/>
</dbReference>